<sequence>MRRELAGLAAACAAFAASAQLNPSDPDWREAAPPPPPALRTDKLVGVDLSGSALRFGVDPDSVTVGSDRVVRYVVVATSTSGAVNAMYEGIRCDRALYRVYARHTPGAGWTPAQDDWRPIHEVAAARHTLAIARNGACVGNASNMSAAQVLRDLKASPEMRFRTEAR</sequence>
<protein>
    <recommendedName>
        <fullName evidence="2">CNP1-like uncharacterized domain-containing protein</fullName>
    </recommendedName>
</protein>
<feature type="chain" id="PRO_5007449438" description="CNP1-like uncharacterized domain-containing protein" evidence="1">
    <location>
        <begin position="20"/>
        <end position="167"/>
    </location>
</feature>
<evidence type="ECO:0000313" key="3">
    <source>
        <dbReference type="EMBL" id="AMO22145.1"/>
    </source>
</evidence>
<dbReference type="Proteomes" id="UP000070433">
    <property type="component" value="Chromosome"/>
</dbReference>
<accession>A0A127JQE5</accession>
<dbReference type="Pfam" id="PF08750">
    <property type="entry name" value="CNP1"/>
    <property type="match status" value="1"/>
</dbReference>
<evidence type="ECO:0000259" key="2">
    <source>
        <dbReference type="Pfam" id="PF08750"/>
    </source>
</evidence>
<dbReference type="PATRIC" id="fig|94132.3.peg.734"/>
<evidence type="ECO:0000256" key="1">
    <source>
        <dbReference type="SAM" id="SignalP"/>
    </source>
</evidence>
<name>A0A127JQE5_9BURK</name>
<dbReference type="AlphaFoldDB" id="A0A127JQE5"/>
<keyword evidence="4" id="KW-1185">Reference proteome</keyword>
<dbReference type="RefSeq" id="WP_158513853.1">
    <property type="nucleotide sequence ID" value="NZ_CP010951.1"/>
</dbReference>
<dbReference type="InterPro" id="IPR014861">
    <property type="entry name" value="CNP1-like_dom"/>
</dbReference>
<dbReference type="EMBL" id="CP010951">
    <property type="protein sequence ID" value="AMO22145.1"/>
    <property type="molecule type" value="Genomic_DNA"/>
</dbReference>
<dbReference type="OrthoDB" id="7066954at2"/>
<feature type="domain" description="CNP1-like uncharacterised" evidence="2">
    <location>
        <begin position="25"/>
        <end position="155"/>
    </location>
</feature>
<reference evidence="3 4" key="1">
    <citation type="journal article" date="2014" name="Int. J. Syst. Evol. Microbiol.">
        <title>Ramlibacter solisilvae sp. nov., isolated from forest soil, and emended description of the genus Ramlibacter.</title>
        <authorList>
            <person name="Lee H.J."/>
            <person name="Lee S.H."/>
            <person name="Lee S.S."/>
            <person name="Lee J.S."/>
            <person name="Kim Y."/>
            <person name="Kim S.C."/>
            <person name="Jeon C.O."/>
        </authorList>
    </citation>
    <scope>NUCLEOTIDE SEQUENCE [LARGE SCALE GENOMIC DNA]</scope>
    <source>
        <strain evidence="3 4">5-10</strain>
    </source>
</reference>
<gene>
    <name evidence="3" type="ORF">UC35_03650</name>
</gene>
<organism evidence="3 4">
    <name type="scientific">Ramlibacter tataouinensis</name>
    <dbReference type="NCBI Taxonomy" id="94132"/>
    <lineage>
        <taxon>Bacteria</taxon>
        <taxon>Pseudomonadati</taxon>
        <taxon>Pseudomonadota</taxon>
        <taxon>Betaproteobacteria</taxon>
        <taxon>Burkholderiales</taxon>
        <taxon>Comamonadaceae</taxon>
        <taxon>Ramlibacter</taxon>
    </lineage>
</organism>
<feature type="signal peptide" evidence="1">
    <location>
        <begin position="1"/>
        <end position="19"/>
    </location>
</feature>
<keyword evidence="1" id="KW-0732">Signal</keyword>
<evidence type="ECO:0000313" key="4">
    <source>
        <dbReference type="Proteomes" id="UP000070433"/>
    </source>
</evidence>
<proteinExistence type="predicted"/>